<evidence type="ECO:0000256" key="3">
    <source>
        <dbReference type="ARBA" id="ARBA00023002"/>
    </source>
</evidence>
<dbReference type="Gene3D" id="3.40.50.720">
    <property type="entry name" value="NAD(P)-binding Rossmann-like Domain"/>
    <property type="match status" value="1"/>
</dbReference>
<dbReference type="Proteomes" id="UP000546213">
    <property type="component" value="Unassembled WGS sequence"/>
</dbReference>
<evidence type="ECO:0000256" key="2">
    <source>
        <dbReference type="ARBA" id="ARBA00022857"/>
    </source>
</evidence>
<dbReference type="PANTHER" id="PTHR47706">
    <property type="entry name" value="NMRA-LIKE FAMILY PROTEIN"/>
    <property type="match status" value="1"/>
</dbReference>
<keyword evidence="3" id="KW-0560">Oxidoreductase</keyword>
<keyword evidence="2" id="KW-0521">NADP</keyword>
<comment type="caution">
    <text evidence="5">The sequence shown here is derived from an EMBL/GenBank/DDBJ whole genome shotgun (WGS) entry which is preliminary data.</text>
</comment>
<dbReference type="EMBL" id="JAAOAS010000464">
    <property type="protein sequence ID" value="KAF5575535.1"/>
    <property type="molecule type" value="Genomic_DNA"/>
</dbReference>
<dbReference type="AlphaFoldDB" id="A0A8H5KJR0"/>
<evidence type="ECO:0000313" key="6">
    <source>
        <dbReference type="Proteomes" id="UP000546213"/>
    </source>
</evidence>
<evidence type="ECO:0000259" key="4">
    <source>
        <dbReference type="Pfam" id="PF05368"/>
    </source>
</evidence>
<proteinExistence type="inferred from homology"/>
<name>A0A8H5KJR0_9HYPO</name>
<feature type="domain" description="NmrA-like" evidence="4">
    <location>
        <begin position="4"/>
        <end position="228"/>
    </location>
</feature>
<gene>
    <name evidence="5" type="ORF">FPCIR_13111</name>
</gene>
<dbReference type="GO" id="GO:0016491">
    <property type="term" value="F:oxidoreductase activity"/>
    <property type="evidence" value="ECO:0007669"/>
    <property type="project" value="UniProtKB-KW"/>
</dbReference>
<sequence length="307" mass="33352">MALTIAVAGGTGSLGRAIVQAILADSKFKIIILSRTAKASIQHSVDVPVIPIDYTRAVEVAEVLEKHQVHTLISTIDPTSGPQAEFALIEAAEKVETTKRFIPSIWGVKYSKEHGQLFPLAKTKLEILDRLQPSHLEWTAWYFGLFAEFLAHRPSPLPILIDMHHDMAVVPGSGDISITVAFRDDVASFVAASLNLPRWPPETYLIGDSFTPNQLVEVAEAIKGTKFSVTNESLDGLKAGKLTELPSQTAMAAYMPPGTLSGILAFFMTLFGTGAMNFQDVSTINAQFPELKTTSVKDSMSKAWGLK</sequence>
<organism evidence="5 6">
    <name type="scientific">Fusarium pseudocircinatum</name>
    <dbReference type="NCBI Taxonomy" id="56676"/>
    <lineage>
        <taxon>Eukaryota</taxon>
        <taxon>Fungi</taxon>
        <taxon>Dikarya</taxon>
        <taxon>Ascomycota</taxon>
        <taxon>Pezizomycotina</taxon>
        <taxon>Sordariomycetes</taxon>
        <taxon>Hypocreomycetidae</taxon>
        <taxon>Hypocreales</taxon>
        <taxon>Nectriaceae</taxon>
        <taxon>Fusarium</taxon>
        <taxon>Fusarium fujikuroi species complex</taxon>
    </lineage>
</organism>
<keyword evidence="6" id="KW-1185">Reference proteome</keyword>
<accession>A0A8H5KJR0</accession>
<dbReference type="Pfam" id="PF05368">
    <property type="entry name" value="NmrA"/>
    <property type="match status" value="1"/>
</dbReference>
<dbReference type="OrthoDB" id="419598at2759"/>
<protein>
    <submittedName>
        <fullName evidence="5">Nmra-like family</fullName>
    </submittedName>
</protein>
<dbReference type="PANTHER" id="PTHR47706:SF4">
    <property type="entry name" value="NMRA-LIKE DOMAIN-CONTAINING PROTEIN"/>
    <property type="match status" value="1"/>
</dbReference>
<evidence type="ECO:0000256" key="1">
    <source>
        <dbReference type="ARBA" id="ARBA00005725"/>
    </source>
</evidence>
<evidence type="ECO:0000313" key="5">
    <source>
        <dbReference type="EMBL" id="KAF5575535.1"/>
    </source>
</evidence>
<dbReference type="SUPFAM" id="SSF51735">
    <property type="entry name" value="NAD(P)-binding Rossmann-fold domains"/>
    <property type="match status" value="1"/>
</dbReference>
<dbReference type="InterPro" id="IPR036291">
    <property type="entry name" value="NAD(P)-bd_dom_sf"/>
</dbReference>
<dbReference type="InterPro" id="IPR051609">
    <property type="entry name" value="NmrA/Isoflavone_reductase-like"/>
</dbReference>
<dbReference type="InterPro" id="IPR008030">
    <property type="entry name" value="NmrA-like"/>
</dbReference>
<dbReference type="Gene3D" id="3.90.25.10">
    <property type="entry name" value="UDP-galactose 4-epimerase, domain 1"/>
    <property type="match status" value="1"/>
</dbReference>
<comment type="similarity">
    <text evidence="1">Belongs to the NmrA-type oxidoreductase family. Isoflavone reductase subfamily.</text>
</comment>
<reference evidence="5 6" key="1">
    <citation type="submission" date="2020-05" db="EMBL/GenBank/DDBJ databases">
        <title>Identification and distribution of gene clusters putatively required for synthesis of sphingolipid metabolism inhibitors in phylogenetically diverse species of the filamentous fungus Fusarium.</title>
        <authorList>
            <person name="Kim H.-S."/>
            <person name="Busman M."/>
            <person name="Brown D.W."/>
            <person name="Divon H."/>
            <person name="Uhlig S."/>
            <person name="Proctor R.H."/>
        </authorList>
    </citation>
    <scope>NUCLEOTIDE SEQUENCE [LARGE SCALE GENOMIC DNA]</scope>
    <source>
        <strain evidence="5 6">NRRL 36939</strain>
    </source>
</reference>